<dbReference type="RefSeq" id="WP_251879012.1">
    <property type="nucleotide sequence ID" value="NZ_CP082275.1"/>
</dbReference>
<evidence type="ECO:0008006" key="3">
    <source>
        <dbReference type="Google" id="ProtNLM"/>
    </source>
</evidence>
<proteinExistence type="predicted"/>
<organism evidence="1 2">
    <name type="scientific">Grimontia kaedaensis</name>
    <dbReference type="NCBI Taxonomy" id="2872157"/>
    <lineage>
        <taxon>Bacteria</taxon>
        <taxon>Pseudomonadati</taxon>
        <taxon>Pseudomonadota</taxon>
        <taxon>Gammaproteobacteria</taxon>
        <taxon>Vibrionales</taxon>
        <taxon>Vibrionaceae</taxon>
        <taxon>Grimontia</taxon>
    </lineage>
</organism>
<dbReference type="Proteomes" id="UP001056255">
    <property type="component" value="Chromosome I"/>
</dbReference>
<reference evidence="1" key="1">
    <citation type="submission" date="2021-08" db="EMBL/GenBank/DDBJ databases">
        <authorList>
            <person name="Sakaguchi M."/>
            <person name="Kikuchi T."/>
            <person name="Urbanczyk H."/>
        </authorList>
    </citation>
    <scope>NUCLEOTIDE SEQUENCE</scope>
    <source>
        <strain evidence="1">020920N</strain>
    </source>
</reference>
<name>A0ABY4WXM7_9GAMM</name>
<evidence type="ECO:0000313" key="2">
    <source>
        <dbReference type="Proteomes" id="UP001056255"/>
    </source>
</evidence>
<sequence>MNKIIVSALVVMLAGCQSLKHAYYDRIDVSNTPESVEAVNVTYDFDQFEKEGWLTSDYYMSWFESGTNGIAYKYRAFYKSENANSPQFIQLYFVLKSPDWYFVDSVYNEKGVKYPVTLIDRDTANAGNIYEYFAIKLTAEKLQELTESDLRLKIVGKKGEEIFPVSALVAKSFQDSLKQKVVVK</sequence>
<evidence type="ECO:0000313" key="1">
    <source>
        <dbReference type="EMBL" id="USH03740.1"/>
    </source>
</evidence>
<gene>
    <name evidence="1" type="ORF">K6Q96_07035</name>
</gene>
<dbReference type="PROSITE" id="PS51257">
    <property type="entry name" value="PROKAR_LIPOPROTEIN"/>
    <property type="match status" value="1"/>
</dbReference>
<dbReference type="EMBL" id="CP082275">
    <property type="protein sequence ID" value="USH03740.1"/>
    <property type="molecule type" value="Genomic_DNA"/>
</dbReference>
<accession>A0ABY4WXM7</accession>
<protein>
    <recommendedName>
        <fullName evidence="3">Lipoprotein</fullName>
    </recommendedName>
</protein>
<keyword evidence="2" id="KW-1185">Reference proteome</keyword>